<dbReference type="InterPro" id="IPR012997">
    <property type="entry name" value="RplA"/>
</dbReference>
<evidence type="ECO:0000256" key="4">
    <source>
        <dbReference type="RuleBase" id="RU003495"/>
    </source>
</evidence>
<proteinExistence type="inferred from homology"/>
<evidence type="ECO:0000256" key="1">
    <source>
        <dbReference type="ARBA" id="ARBA00023239"/>
    </source>
</evidence>
<comment type="caution">
    <text evidence="6">The sequence shown here is derived from an EMBL/GenBank/DDBJ whole genome shotgun (WGS) entry which is preliminary data.</text>
</comment>
<gene>
    <name evidence="3" type="primary">rlpA</name>
    <name evidence="6" type="ORF">IQ266_14130</name>
</gene>
<comment type="function">
    <text evidence="3">Lytic transglycosylase with a strong preference for naked glycan strands that lack stem peptides.</text>
</comment>
<feature type="domain" description="RlpA-like protein double-psi beta-barrel" evidence="5">
    <location>
        <begin position="73"/>
        <end position="162"/>
    </location>
</feature>
<name>A0A928VM61_9CYAN</name>
<dbReference type="PANTHER" id="PTHR34183">
    <property type="entry name" value="ENDOLYTIC PEPTIDOGLYCAN TRANSGLYCOSYLASE RLPA"/>
    <property type="match status" value="1"/>
</dbReference>
<dbReference type="CDD" id="cd22268">
    <property type="entry name" value="DPBB_RlpA-like"/>
    <property type="match status" value="1"/>
</dbReference>
<reference evidence="6" key="1">
    <citation type="submission" date="2020-10" db="EMBL/GenBank/DDBJ databases">
        <authorList>
            <person name="Castelo-Branco R."/>
            <person name="Eusebio N."/>
            <person name="Adriana R."/>
            <person name="Vieira A."/>
            <person name="Brugerolle De Fraissinette N."/>
            <person name="Rezende De Castro R."/>
            <person name="Schneider M.P."/>
            <person name="Vasconcelos V."/>
            <person name="Leao P.N."/>
        </authorList>
    </citation>
    <scope>NUCLEOTIDE SEQUENCE</scope>
    <source>
        <strain evidence="6">LEGE 11480</strain>
    </source>
</reference>
<dbReference type="Proteomes" id="UP000625316">
    <property type="component" value="Unassembled WGS sequence"/>
</dbReference>
<dbReference type="InterPro" id="IPR036908">
    <property type="entry name" value="RlpA-like_sf"/>
</dbReference>
<evidence type="ECO:0000256" key="2">
    <source>
        <dbReference type="ARBA" id="ARBA00023316"/>
    </source>
</evidence>
<dbReference type="AlphaFoldDB" id="A0A928VM61"/>
<dbReference type="HAMAP" id="MF_02071">
    <property type="entry name" value="RlpA"/>
    <property type="match status" value="1"/>
</dbReference>
<accession>A0A928VM61</accession>
<dbReference type="PANTHER" id="PTHR34183:SF1">
    <property type="entry name" value="ENDOLYTIC PEPTIDOGLYCAN TRANSGLYCOSYLASE RLPA"/>
    <property type="match status" value="1"/>
</dbReference>
<sequence>MPQLLGDQMAIQQGKQMLMSITPAVTSQFDQHPHRLIANWANHIRMVAGAAPLALAQAQKHMYKVIETSDVDRGTASWYGPYFHGRLTANGEIYNQYDLTAAHRTLPLGSFVQVTNRENGRSIVVRVNDRGPYYDEDSRIIDLSYKAAQILHGEDRGVMPIELVVLEARPAFPTTRPIAPQTVALNNTF</sequence>
<dbReference type="GO" id="GO:0008932">
    <property type="term" value="F:lytic endotransglycosylase activity"/>
    <property type="evidence" value="ECO:0007669"/>
    <property type="project" value="UniProtKB-UniRule"/>
</dbReference>
<comment type="similarity">
    <text evidence="3 4">Belongs to the RlpA family.</text>
</comment>
<dbReference type="Pfam" id="PF03330">
    <property type="entry name" value="DPBB_1"/>
    <property type="match status" value="1"/>
</dbReference>
<evidence type="ECO:0000259" key="5">
    <source>
        <dbReference type="Pfam" id="PF03330"/>
    </source>
</evidence>
<dbReference type="NCBIfam" id="TIGR00413">
    <property type="entry name" value="rlpA"/>
    <property type="match status" value="1"/>
</dbReference>
<evidence type="ECO:0000256" key="3">
    <source>
        <dbReference type="HAMAP-Rule" id="MF_02071"/>
    </source>
</evidence>
<dbReference type="InterPro" id="IPR034718">
    <property type="entry name" value="RlpA"/>
</dbReference>
<keyword evidence="1 3" id="KW-0456">Lyase</keyword>
<protein>
    <recommendedName>
        <fullName evidence="3">Probable endolytic peptidoglycan transglycosylase RlpA</fullName>
        <ecNumber evidence="3">4.2.2.-</ecNumber>
    </recommendedName>
</protein>
<keyword evidence="2 3" id="KW-0961">Cell wall biogenesis/degradation</keyword>
<dbReference type="GO" id="GO:0071555">
    <property type="term" value="P:cell wall organization"/>
    <property type="evidence" value="ECO:0007669"/>
    <property type="project" value="UniProtKB-KW"/>
</dbReference>
<dbReference type="SUPFAM" id="SSF50685">
    <property type="entry name" value="Barwin-like endoglucanases"/>
    <property type="match status" value="1"/>
</dbReference>
<evidence type="ECO:0000313" key="6">
    <source>
        <dbReference type="EMBL" id="MBE9030870.1"/>
    </source>
</evidence>
<dbReference type="InterPro" id="IPR009009">
    <property type="entry name" value="RlpA-like_DPBB"/>
</dbReference>
<keyword evidence="7" id="KW-1185">Reference proteome</keyword>
<dbReference type="EC" id="4.2.2.-" evidence="3"/>
<dbReference type="EMBL" id="JADEXQ010000046">
    <property type="protein sequence ID" value="MBE9030870.1"/>
    <property type="molecule type" value="Genomic_DNA"/>
</dbReference>
<organism evidence="6 7">
    <name type="scientific">Romeriopsis navalis LEGE 11480</name>
    <dbReference type="NCBI Taxonomy" id="2777977"/>
    <lineage>
        <taxon>Bacteria</taxon>
        <taxon>Bacillati</taxon>
        <taxon>Cyanobacteriota</taxon>
        <taxon>Cyanophyceae</taxon>
        <taxon>Leptolyngbyales</taxon>
        <taxon>Leptolyngbyaceae</taxon>
        <taxon>Romeriopsis</taxon>
        <taxon>Romeriopsis navalis</taxon>
    </lineage>
</organism>
<dbReference type="GO" id="GO:0000270">
    <property type="term" value="P:peptidoglycan metabolic process"/>
    <property type="evidence" value="ECO:0007669"/>
    <property type="project" value="UniProtKB-UniRule"/>
</dbReference>
<evidence type="ECO:0000313" key="7">
    <source>
        <dbReference type="Proteomes" id="UP000625316"/>
    </source>
</evidence>
<dbReference type="Gene3D" id="2.40.40.10">
    <property type="entry name" value="RlpA-like domain"/>
    <property type="match status" value="1"/>
</dbReference>